<evidence type="ECO:0000313" key="1">
    <source>
        <dbReference type="Proteomes" id="UP000887580"/>
    </source>
</evidence>
<dbReference type="Proteomes" id="UP000887580">
    <property type="component" value="Unplaced"/>
</dbReference>
<proteinExistence type="predicted"/>
<sequence length="1420" mass="163010">MQLDMYIASRGIKDDRTKVMALLQHIGKDTLGKIVDWKSPSNPLDDSFADLIKLLDSKFSQGENLFALRVQLFNESQQPDQSIQQYFAHMTQLIGKCKFTSKEENGVLAILRGLASNELRQFLMLPTNDISTIDKLQTLAMSYEQSCVASKDMIKGKHQANIPMQFHKVEPTNRCTRCGKSHSPSNCPAFGKKCAFCKKMGHFKIMCKAFKRSKQNQLEEEDDGSASGNEMKNIFSLLTIVSEEYDPPIMLTAKVNGKLIKFQHDSGAVVTVVNKALWQELGNPKLHPHTKPLRSYSGVIKVLGKCQVDVEMENKKKKLWLTVVEKGDSLFGRNWMKNFEININPYYFGKCAQVKNEDRTEKLAKLLKEYEDIFEKSVGKCKIVAKLKLKENAKPKFLKARKLPYALREKVEEQLQKLVDQGVLKQVQHSNWATPIVPVRKSNGDIRICGDYRSTINPQLDVNQYPLPRIDDMLHELNGGASYSKLDLYSAYHQIPLDEESKELTTISTHKGLFQYQYLPFGPSSAVAIFQETMEKCFHAIPGFVNYLDDMTVTAKSDDEHLERLKTVFERCRKDGFRLNLEKCAFLEDKIEFLGHEIDAHGVRPLKNKVQGFVNMPDPTNVKQLESFLGLANYYGKFIKNFSTIAAPLNEMKKKGVKWQWNENHKVAVEQIKKALLESKLLTHYDPEKALFLAADASEYGIGAVIYHKDTDGTERVIANASRKLTPSERNYAQIEKEALAIIFGVEKFNQYLLGRRFTLFTDHQPLLRIFGPRSVTNQVAIKRLTRWSLILMQYDYVIEYKSTSDFSNADGLSRLPDPTAESEIPKADDDETIEKLLKVQEVKDQSSPLNLDILACETQKDKDLEQVFKWTKNGWPDKVEERFKKWQQLQDNLSLGPGYLKYREKPIVPGALRIHILKQLHEVHIGRDRMLMLARDNFWYPGMSNDIRKLAQSCEICNGHHKGQKERLHPWEKPDKFWDRIHIDFAQFKNQQWLVVIDAYSNWLEVEKCAKIDTTTTIKKLQGLFARHGLVKQIVSDGGPAFRSEQFKKFCESRAIIHTKSPPYHPQSNGAAERAVRTFKEWTEKHIAAGHGLDEAVANTLLLHRSTRETPTKESPAEKAFGRKLRTRLTIHACSVEQISGDFEPGDKVWVRCYNEGMRWRPGWIKRRNGAATYLVECENQIIFRHRDQLRKASEICINLPNHSLYTENDFYNSFDHSSPVQRTSSSDYITSSPSSSDSEKRDPTYKPPKNYKVTSTSTRKSARLQEKNKMSVDKELSLGEISSEEESSRPPKKLKSMVVVVQPDPKRVQLKEASNRTIEKDKNVKEVKQELKSVAAEIRQQTYKTEDSLKEYRQLLLSGQPIPKQFIEKLTSEFNKLLSGATVVNDITKDLKETEGEAFAARENRRKLRVKYNVPREH</sequence>
<dbReference type="WBParaSite" id="PS1159_v2.g10351.t1">
    <property type="protein sequence ID" value="PS1159_v2.g10351.t1"/>
    <property type="gene ID" value="PS1159_v2.g10351"/>
</dbReference>
<evidence type="ECO:0000313" key="2">
    <source>
        <dbReference type="WBParaSite" id="PS1159_v2.g10351.t1"/>
    </source>
</evidence>
<name>A0AC35ES89_9BILA</name>
<protein>
    <submittedName>
        <fullName evidence="2">Reverse transcriptase</fullName>
    </submittedName>
</protein>
<accession>A0AC35ES89</accession>
<reference evidence="2" key="1">
    <citation type="submission" date="2022-11" db="UniProtKB">
        <authorList>
            <consortium name="WormBaseParasite"/>
        </authorList>
    </citation>
    <scope>IDENTIFICATION</scope>
</reference>
<organism evidence="1 2">
    <name type="scientific">Panagrolaimus sp. PS1159</name>
    <dbReference type="NCBI Taxonomy" id="55785"/>
    <lineage>
        <taxon>Eukaryota</taxon>
        <taxon>Metazoa</taxon>
        <taxon>Ecdysozoa</taxon>
        <taxon>Nematoda</taxon>
        <taxon>Chromadorea</taxon>
        <taxon>Rhabditida</taxon>
        <taxon>Tylenchina</taxon>
        <taxon>Panagrolaimomorpha</taxon>
        <taxon>Panagrolaimoidea</taxon>
        <taxon>Panagrolaimidae</taxon>
        <taxon>Panagrolaimus</taxon>
    </lineage>
</organism>